<evidence type="ECO:0000256" key="6">
    <source>
        <dbReference type="PIRNR" id="PIRNR015840"/>
    </source>
</evidence>
<keyword evidence="10" id="KW-1185">Reference proteome</keyword>
<comment type="caution">
    <text evidence="9">The sequence shown here is derived from an EMBL/GenBank/DDBJ whole genome shotgun (WGS) entry which is preliminary data.</text>
</comment>
<evidence type="ECO:0000256" key="2">
    <source>
        <dbReference type="ARBA" id="ARBA00009457"/>
    </source>
</evidence>
<dbReference type="Proteomes" id="UP000007264">
    <property type="component" value="Unassembled WGS sequence"/>
</dbReference>
<protein>
    <recommendedName>
        <fullName evidence="6">ALA-interacting subunit</fullName>
    </recommendedName>
</protein>
<sequence length="378" mass="42303">MFRRKKQTQPDNNGQQGAHEEQQNNDQKKSKFYRRFAQQELKGWSPIITGNVVVLYFLAVAVVCIALGVPILKAALDVDEYEIRYDDAGIMAGRSSGEQQDILLQRRGDGVTSVVNVTITKDMTPPVYVYFELDRYHQNHKRYVRSRDDAQTGSLSEIWKLAGSGNGGSSKCAPQQYVNGGPDPSLPHNGEINPCGLIAWSFFNDSYTAAVVGPDGAPVPLELDQSNIAWQYDRDHLYGDYTPYNFNIFPDKRGGNTSEVDVSDNQHLMVWLRPAAQPDFRKLWATITVPLAAGTVIQFEVANRYNTYRFGGHKSIVLSTNGWMGGRNMFLGIVYLVVAGLALLTSVAFLFTYHLGCFGLVKRRKFGDISQLSWNRAK</sequence>
<evidence type="ECO:0000256" key="4">
    <source>
        <dbReference type="ARBA" id="ARBA00022989"/>
    </source>
</evidence>
<gene>
    <name evidence="9" type="ORF">COCSUDRAFT_31701</name>
</gene>
<dbReference type="Pfam" id="PF03381">
    <property type="entry name" value="CDC50"/>
    <property type="match status" value="1"/>
</dbReference>
<comment type="subcellular location">
    <subcellularLocation>
        <location evidence="1">Membrane</location>
        <topology evidence="1">Multi-pass membrane protein</topology>
    </subcellularLocation>
</comment>
<feature type="transmembrane region" description="Helical" evidence="8">
    <location>
        <begin position="52"/>
        <end position="72"/>
    </location>
</feature>
<feature type="region of interest" description="Disordered" evidence="7">
    <location>
        <begin position="1"/>
        <end position="28"/>
    </location>
</feature>
<dbReference type="RefSeq" id="XP_005643107.1">
    <property type="nucleotide sequence ID" value="XM_005643050.1"/>
</dbReference>
<feature type="transmembrane region" description="Helical" evidence="8">
    <location>
        <begin position="329"/>
        <end position="355"/>
    </location>
</feature>
<keyword evidence="5 6" id="KW-0472">Membrane</keyword>
<evidence type="ECO:0000256" key="8">
    <source>
        <dbReference type="SAM" id="Phobius"/>
    </source>
</evidence>
<evidence type="ECO:0000256" key="7">
    <source>
        <dbReference type="SAM" id="MobiDB-lite"/>
    </source>
</evidence>
<feature type="compositionally biased region" description="Basic and acidic residues" evidence="7">
    <location>
        <begin position="18"/>
        <end position="28"/>
    </location>
</feature>
<dbReference type="GO" id="GO:0005794">
    <property type="term" value="C:Golgi apparatus"/>
    <property type="evidence" value="ECO:0007669"/>
    <property type="project" value="TreeGrafter"/>
</dbReference>
<dbReference type="PIRSF" id="PIRSF015840">
    <property type="entry name" value="DUF284_TM_euk"/>
    <property type="match status" value="1"/>
</dbReference>
<evidence type="ECO:0000313" key="10">
    <source>
        <dbReference type="Proteomes" id="UP000007264"/>
    </source>
</evidence>
<dbReference type="GeneID" id="17036448"/>
<accession>I0YJJ4</accession>
<dbReference type="EMBL" id="AGSI01000023">
    <property type="protein sequence ID" value="EIE18563.1"/>
    <property type="molecule type" value="Genomic_DNA"/>
</dbReference>
<dbReference type="PANTHER" id="PTHR10926:SF0">
    <property type="entry name" value="CDC50, ISOFORM A"/>
    <property type="match status" value="1"/>
</dbReference>
<dbReference type="KEGG" id="csl:COCSUDRAFT_31701"/>
<dbReference type="OrthoDB" id="340608at2759"/>
<dbReference type="STRING" id="574566.I0YJJ4"/>
<dbReference type="GO" id="GO:0005886">
    <property type="term" value="C:plasma membrane"/>
    <property type="evidence" value="ECO:0007669"/>
    <property type="project" value="TreeGrafter"/>
</dbReference>
<dbReference type="GO" id="GO:0005783">
    <property type="term" value="C:endoplasmic reticulum"/>
    <property type="evidence" value="ECO:0007669"/>
    <property type="project" value="TreeGrafter"/>
</dbReference>
<evidence type="ECO:0000313" key="9">
    <source>
        <dbReference type="EMBL" id="EIE18563.1"/>
    </source>
</evidence>
<name>I0YJJ4_COCSC</name>
<dbReference type="PANTHER" id="PTHR10926">
    <property type="entry name" value="CELL CYCLE CONTROL PROTEIN 50"/>
    <property type="match status" value="1"/>
</dbReference>
<dbReference type="eggNOG" id="KOG2952">
    <property type="taxonomic scope" value="Eukaryota"/>
</dbReference>
<dbReference type="InterPro" id="IPR005045">
    <property type="entry name" value="CDC50/LEM3_fam"/>
</dbReference>
<evidence type="ECO:0000256" key="3">
    <source>
        <dbReference type="ARBA" id="ARBA00022692"/>
    </source>
</evidence>
<reference evidence="9 10" key="1">
    <citation type="journal article" date="2012" name="Genome Biol.">
        <title>The genome of the polar eukaryotic microalga coccomyxa subellipsoidea reveals traits of cold adaptation.</title>
        <authorList>
            <person name="Blanc G."/>
            <person name="Agarkova I."/>
            <person name="Grimwood J."/>
            <person name="Kuo A."/>
            <person name="Brueggeman A."/>
            <person name="Dunigan D."/>
            <person name="Gurnon J."/>
            <person name="Ladunga I."/>
            <person name="Lindquist E."/>
            <person name="Lucas S."/>
            <person name="Pangilinan J."/>
            <person name="Proschold T."/>
            <person name="Salamov A."/>
            <person name="Schmutz J."/>
            <person name="Weeks D."/>
            <person name="Yamada T."/>
            <person name="Claverie J.M."/>
            <person name="Grigoriev I."/>
            <person name="Van Etten J."/>
            <person name="Lomsadze A."/>
            <person name="Borodovsky M."/>
        </authorList>
    </citation>
    <scope>NUCLEOTIDE SEQUENCE [LARGE SCALE GENOMIC DNA]</scope>
    <source>
        <strain evidence="9 10">C-169</strain>
    </source>
</reference>
<dbReference type="AlphaFoldDB" id="I0YJJ4"/>
<keyword evidence="4 8" id="KW-1133">Transmembrane helix</keyword>
<proteinExistence type="inferred from homology"/>
<comment type="similarity">
    <text evidence="2 6">Belongs to the CDC50/LEM3 family.</text>
</comment>
<evidence type="ECO:0000256" key="5">
    <source>
        <dbReference type="ARBA" id="ARBA00023136"/>
    </source>
</evidence>
<organism evidence="9 10">
    <name type="scientific">Coccomyxa subellipsoidea (strain C-169)</name>
    <name type="common">Green microalga</name>
    <dbReference type="NCBI Taxonomy" id="574566"/>
    <lineage>
        <taxon>Eukaryota</taxon>
        <taxon>Viridiplantae</taxon>
        <taxon>Chlorophyta</taxon>
        <taxon>core chlorophytes</taxon>
        <taxon>Trebouxiophyceae</taxon>
        <taxon>Trebouxiophyceae incertae sedis</taxon>
        <taxon>Coccomyxaceae</taxon>
        <taxon>Coccomyxa</taxon>
        <taxon>Coccomyxa subellipsoidea</taxon>
    </lineage>
</organism>
<keyword evidence="3 8" id="KW-0812">Transmembrane</keyword>
<evidence type="ECO:0000256" key="1">
    <source>
        <dbReference type="ARBA" id="ARBA00004141"/>
    </source>
</evidence>